<sequence length="165" mass="18104">MLGTLCHPVFVATSSQTSSDISARWSRSGDIQPCTPELLVGCPVSSSLSSDDADICFSDSNQYKGDCSVTCVRLILTYLTTPFHRPAVQLQRHPSVSSGICPTTWQAQGHCGEVSIHYHVYLADVHTSRQSPHVLSLPMVHTLNIWVQWPIQKYGLSTFDNITSG</sequence>
<comment type="caution">
    <text evidence="1">The sequence shown here is derived from an EMBL/GenBank/DDBJ whole genome shotgun (WGS) entry which is preliminary data.</text>
</comment>
<dbReference type="EMBL" id="JAODUO010003038">
    <property type="protein sequence ID" value="KAK2149143.1"/>
    <property type="molecule type" value="Genomic_DNA"/>
</dbReference>
<organism evidence="1 2">
    <name type="scientific">Ridgeia piscesae</name>
    <name type="common">Tubeworm</name>
    <dbReference type="NCBI Taxonomy" id="27915"/>
    <lineage>
        <taxon>Eukaryota</taxon>
        <taxon>Metazoa</taxon>
        <taxon>Spiralia</taxon>
        <taxon>Lophotrochozoa</taxon>
        <taxon>Annelida</taxon>
        <taxon>Polychaeta</taxon>
        <taxon>Sedentaria</taxon>
        <taxon>Canalipalpata</taxon>
        <taxon>Sabellida</taxon>
        <taxon>Siboglinidae</taxon>
        <taxon>Ridgeia</taxon>
    </lineage>
</organism>
<proteinExistence type="predicted"/>
<dbReference type="Proteomes" id="UP001209878">
    <property type="component" value="Unassembled WGS sequence"/>
</dbReference>
<evidence type="ECO:0000313" key="2">
    <source>
        <dbReference type="Proteomes" id="UP001209878"/>
    </source>
</evidence>
<gene>
    <name evidence="1" type="ORF">NP493_3055g00004</name>
</gene>
<name>A0AAD9JAG9_RIDPI</name>
<protein>
    <submittedName>
        <fullName evidence="1">Uncharacterized protein</fullName>
    </submittedName>
</protein>
<keyword evidence="2" id="KW-1185">Reference proteome</keyword>
<reference evidence="1" key="1">
    <citation type="journal article" date="2023" name="Mol. Biol. Evol.">
        <title>Third-Generation Sequencing Reveals the Adaptive Role of the Epigenome in Three Deep-Sea Polychaetes.</title>
        <authorList>
            <person name="Perez M."/>
            <person name="Aroh O."/>
            <person name="Sun Y."/>
            <person name="Lan Y."/>
            <person name="Juniper S.K."/>
            <person name="Young C.R."/>
            <person name="Angers B."/>
            <person name="Qian P.Y."/>
        </authorList>
    </citation>
    <scope>NUCLEOTIDE SEQUENCE</scope>
    <source>
        <strain evidence="1">R07B-5</strain>
    </source>
</reference>
<evidence type="ECO:0000313" key="1">
    <source>
        <dbReference type="EMBL" id="KAK2149143.1"/>
    </source>
</evidence>
<accession>A0AAD9JAG9</accession>
<dbReference type="AlphaFoldDB" id="A0AAD9JAG9"/>